<evidence type="ECO:0000313" key="2">
    <source>
        <dbReference type="EMBL" id="ACV26587.1"/>
    </source>
</evidence>
<feature type="chain" id="PRO_5002983286" evidence="1">
    <location>
        <begin position="22"/>
        <end position="190"/>
    </location>
</feature>
<dbReference type="Proteomes" id="UP000001231">
    <property type="component" value="Chromosome"/>
</dbReference>
<dbReference type="CDD" id="cd07067">
    <property type="entry name" value="HP_PGM_like"/>
    <property type="match status" value="1"/>
</dbReference>
<dbReference type="InParanoid" id="C7RBE5"/>
<evidence type="ECO:0000313" key="3">
    <source>
        <dbReference type="Proteomes" id="UP000001231"/>
    </source>
</evidence>
<evidence type="ECO:0000256" key="1">
    <source>
        <dbReference type="SAM" id="SignalP"/>
    </source>
</evidence>
<sequence>MKRFVITTLASSLLFSASLYASEPATETEGGQCDHYNVFVMRHLQKAEVAHKDPDLSELGHKMALALADTDFMAHVDVGFSTDYKRTKQTIKPSAARYDFDIHLYDPRDNQALLELINTQYCGKTVAIVGHSNTTPAIVTAFGGTFEVSFAGQSLPANTQVQLDESDYGAVFYIKKGKGVIEQDMLRLKP</sequence>
<dbReference type="InterPro" id="IPR013078">
    <property type="entry name" value="His_Pase_superF_clade-1"/>
</dbReference>
<dbReference type="EMBL" id="CP001707">
    <property type="protein sequence ID" value="ACV26587.1"/>
    <property type="molecule type" value="Genomic_DNA"/>
</dbReference>
<dbReference type="OrthoDB" id="3296006at2"/>
<proteinExistence type="predicted"/>
<dbReference type="KEGG" id="kko:Kkor_1168"/>
<organism evidence="2 3">
    <name type="scientific">Kangiella koreensis (strain DSM 16069 / JCM 12317 / KCTC 12182 / SW-125)</name>
    <dbReference type="NCBI Taxonomy" id="523791"/>
    <lineage>
        <taxon>Bacteria</taxon>
        <taxon>Pseudomonadati</taxon>
        <taxon>Pseudomonadota</taxon>
        <taxon>Gammaproteobacteria</taxon>
        <taxon>Kangiellales</taxon>
        <taxon>Kangiellaceae</taxon>
        <taxon>Kangiella</taxon>
    </lineage>
</organism>
<dbReference type="AlphaFoldDB" id="C7RBE5"/>
<dbReference type="InterPro" id="IPR029033">
    <property type="entry name" value="His_PPase_superfam"/>
</dbReference>
<feature type="signal peptide" evidence="1">
    <location>
        <begin position="1"/>
        <end position="21"/>
    </location>
</feature>
<dbReference type="RefSeq" id="WP_012801101.1">
    <property type="nucleotide sequence ID" value="NC_013166.1"/>
</dbReference>
<name>C7RBE5_KANKD</name>
<accession>C7RBE5</accession>
<keyword evidence="3" id="KW-1185">Reference proteome</keyword>
<protein>
    <submittedName>
        <fullName evidence="2">Phosphoglycerate mutase</fullName>
    </submittedName>
</protein>
<dbReference type="eggNOG" id="COG0406">
    <property type="taxonomic scope" value="Bacteria"/>
</dbReference>
<dbReference type="SUPFAM" id="SSF53254">
    <property type="entry name" value="Phosphoglycerate mutase-like"/>
    <property type="match status" value="1"/>
</dbReference>
<dbReference type="HOGENOM" id="CLU_1419788_0_0_6"/>
<keyword evidence="1" id="KW-0732">Signal</keyword>
<gene>
    <name evidence="2" type="ordered locus">Kkor_1168</name>
</gene>
<dbReference type="Gene3D" id="3.40.50.1240">
    <property type="entry name" value="Phosphoglycerate mutase-like"/>
    <property type="match status" value="1"/>
</dbReference>
<dbReference type="Pfam" id="PF00300">
    <property type="entry name" value="His_Phos_1"/>
    <property type="match status" value="1"/>
</dbReference>
<dbReference type="STRING" id="523791.Kkor_1168"/>
<reference evidence="2 3" key="1">
    <citation type="journal article" date="2009" name="Stand. Genomic Sci.">
        <title>Complete genome sequence of Kangiella koreensis type strain (SW-125).</title>
        <authorList>
            <person name="Han C."/>
            <person name="Sikorski J."/>
            <person name="Lapidus A."/>
            <person name="Nolan M."/>
            <person name="Glavina Del Rio T."/>
            <person name="Tice H."/>
            <person name="Cheng J.F."/>
            <person name="Lucas S."/>
            <person name="Chen F."/>
            <person name="Copeland A."/>
            <person name="Ivanova N."/>
            <person name="Mavromatis K."/>
            <person name="Ovchinnikova G."/>
            <person name="Pati A."/>
            <person name="Bruce D."/>
            <person name="Goodwin L."/>
            <person name="Pitluck S."/>
            <person name="Chen A."/>
            <person name="Palaniappan K."/>
            <person name="Land M."/>
            <person name="Hauser L."/>
            <person name="Chang Y.J."/>
            <person name="Jeffries C.D."/>
            <person name="Chain P."/>
            <person name="Saunders E."/>
            <person name="Brettin T."/>
            <person name="Goker M."/>
            <person name="Tindall B.J."/>
            <person name="Bristow J."/>
            <person name="Eisen J.A."/>
            <person name="Markowitz V."/>
            <person name="Hugenholtz P."/>
            <person name="Kyrpides N.C."/>
            <person name="Klenk H.P."/>
            <person name="Detter J.C."/>
        </authorList>
    </citation>
    <scope>NUCLEOTIDE SEQUENCE [LARGE SCALE GENOMIC DNA]</scope>
    <source>
        <strain evidence="3">DSM 16069 / KCTC 12182 / SW-125</strain>
    </source>
</reference>